<dbReference type="OrthoDB" id="1658288at2759"/>
<reference evidence="1" key="1">
    <citation type="submission" date="2021-02" db="EMBL/GenBank/DDBJ databases">
        <title>First Annotated Genome of the Yellow-green Alga Tribonema minus.</title>
        <authorList>
            <person name="Mahan K.M."/>
        </authorList>
    </citation>
    <scope>NUCLEOTIDE SEQUENCE</scope>
    <source>
        <strain evidence="1">UTEX B ZZ1240</strain>
    </source>
</reference>
<accession>A0A835ZNB0</accession>
<evidence type="ECO:0008006" key="3">
    <source>
        <dbReference type="Google" id="ProtNLM"/>
    </source>
</evidence>
<dbReference type="AlphaFoldDB" id="A0A835ZNB0"/>
<protein>
    <recommendedName>
        <fullName evidence="3">Hexosyltransferase</fullName>
    </recommendedName>
</protein>
<dbReference type="InterPro" id="IPR029044">
    <property type="entry name" value="Nucleotide-diphossugar_trans"/>
</dbReference>
<feature type="non-terminal residue" evidence="1">
    <location>
        <position position="1"/>
    </location>
</feature>
<dbReference type="Proteomes" id="UP000664859">
    <property type="component" value="Unassembled WGS sequence"/>
</dbReference>
<feature type="non-terminal residue" evidence="1">
    <location>
        <position position="235"/>
    </location>
</feature>
<sequence length="235" mass="25520">VAVACVKWGSKYGSAYVNRLARAVAAHLASPPHEFICFTDDAAGIDARRVRTEPLPSEARRLRGWWQKASLFSPQAAQVFAGRRVLYLDLDTVIVGGIGEAVALCSSAFATLSARGMANERRTCGYNSSVMAWQSPPPPPRAADRRGELEGIYTFLVGAAGAVATVTRKFDHWLEMCVEGAVLLQDALPCGYIAEYRSMLPGDSAPCGARIVTFPLQPKPHECGGWVRDAWTRHD</sequence>
<organism evidence="1 2">
    <name type="scientific">Tribonema minus</name>
    <dbReference type="NCBI Taxonomy" id="303371"/>
    <lineage>
        <taxon>Eukaryota</taxon>
        <taxon>Sar</taxon>
        <taxon>Stramenopiles</taxon>
        <taxon>Ochrophyta</taxon>
        <taxon>PX clade</taxon>
        <taxon>Xanthophyceae</taxon>
        <taxon>Tribonematales</taxon>
        <taxon>Tribonemataceae</taxon>
        <taxon>Tribonema</taxon>
    </lineage>
</organism>
<dbReference type="SUPFAM" id="SSF53448">
    <property type="entry name" value="Nucleotide-diphospho-sugar transferases"/>
    <property type="match status" value="1"/>
</dbReference>
<comment type="caution">
    <text evidence="1">The sequence shown here is derived from an EMBL/GenBank/DDBJ whole genome shotgun (WGS) entry which is preliminary data.</text>
</comment>
<gene>
    <name evidence="1" type="ORF">JKP88DRAFT_154041</name>
</gene>
<dbReference type="EMBL" id="JAFCMP010000015">
    <property type="protein sequence ID" value="KAG5191748.1"/>
    <property type="molecule type" value="Genomic_DNA"/>
</dbReference>
<name>A0A835ZNB0_9STRA</name>
<evidence type="ECO:0000313" key="2">
    <source>
        <dbReference type="Proteomes" id="UP000664859"/>
    </source>
</evidence>
<keyword evidence="2" id="KW-1185">Reference proteome</keyword>
<proteinExistence type="predicted"/>
<evidence type="ECO:0000313" key="1">
    <source>
        <dbReference type="EMBL" id="KAG5191748.1"/>
    </source>
</evidence>